<feature type="domain" description="Protein kinase" evidence="1">
    <location>
        <begin position="66"/>
        <end position="117"/>
    </location>
</feature>
<sequence length="117" mass="12258">MDIVRDAVLPSIAGRHVFVEDSVLSDGMTMNGWPSVASVPSSSLRIDSHRSFAPPANVVSAGIAGFETLRELGRGGFGIVFLVQETGSATLQAAKVLTKGVGSALQLLQNEISIHQL</sequence>
<dbReference type="GO" id="GO:0004672">
    <property type="term" value="F:protein kinase activity"/>
    <property type="evidence" value="ECO:0007669"/>
    <property type="project" value="InterPro"/>
</dbReference>
<evidence type="ECO:0000259" key="1">
    <source>
        <dbReference type="PROSITE" id="PS50011"/>
    </source>
</evidence>
<dbReference type="Gene3D" id="3.30.200.20">
    <property type="entry name" value="Phosphorylase Kinase, domain 1"/>
    <property type="match status" value="1"/>
</dbReference>
<accession>A0A9P6TUR0</accession>
<comment type="caution">
    <text evidence="2">The sequence shown here is derived from an EMBL/GenBank/DDBJ whole genome shotgun (WGS) entry which is preliminary data.</text>
</comment>
<name>A0A9P6TUR0_9FUNG</name>
<dbReference type="AlphaFoldDB" id="A0A9P6TUR0"/>
<evidence type="ECO:0000313" key="2">
    <source>
        <dbReference type="EMBL" id="KAG0247013.1"/>
    </source>
</evidence>
<dbReference type="GO" id="GO:0005524">
    <property type="term" value="F:ATP binding"/>
    <property type="evidence" value="ECO:0007669"/>
    <property type="project" value="InterPro"/>
</dbReference>
<gene>
    <name evidence="2" type="ORF">DFQ27_002763</name>
</gene>
<evidence type="ECO:0000313" key="3">
    <source>
        <dbReference type="Proteomes" id="UP000807716"/>
    </source>
</evidence>
<feature type="non-terminal residue" evidence="2">
    <location>
        <position position="117"/>
    </location>
</feature>
<organism evidence="2 3">
    <name type="scientific">Actinomortierella ambigua</name>
    <dbReference type="NCBI Taxonomy" id="1343610"/>
    <lineage>
        <taxon>Eukaryota</taxon>
        <taxon>Fungi</taxon>
        <taxon>Fungi incertae sedis</taxon>
        <taxon>Mucoromycota</taxon>
        <taxon>Mortierellomycotina</taxon>
        <taxon>Mortierellomycetes</taxon>
        <taxon>Mortierellales</taxon>
        <taxon>Mortierellaceae</taxon>
        <taxon>Actinomortierella</taxon>
    </lineage>
</organism>
<protein>
    <recommendedName>
        <fullName evidence="1">Protein kinase domain-containing protein</fullName>
    </recommendedName>
</protein>
<dbReference type="PROSITE" id="PS50011">
    <property type="entry name" value="PROTEIN_KINASE_DOM"/>
    <property type="match status" value="1"/>
</dbReference>
<dbReference type="SUPFAM" id="SSF56112">
    <property type="entry name" value="Protein kinase-like (PK-like)"/>
    <property type="match status" value="1"/>
</dbReference>
<proteinExistence type="predicted"/>
<keyword evidence="3" id="KW-1185">Reference proteome</keyword>
<dbReference type="Proteomes" id="UP000807716">
    <property type="component" value="Unassembled WGS sequence"/>
</dbReference>
<dbReference type="InterPro" id="IPR000719">
    <property type="entry name" value="Prot_kinase_dom"/>
</dbReference>
<dbReference type="EMBL" id="JAAAJB010002057">
    <property type="protein sequence ID" value="KAG0247013.1"/>
    <property type="molecule type" value="Genomic_DNA"/>
</dbReference>
<dbReference type="InterPro" id="IPR011009">
    <property type="entry name" value="Kinase-like_dom_sf"/>
</dbReference>
<reference evidence="2" key="1">
    <citation type="journal article" date="2020" name="Fungal Divers.">
        <title>Resolving the Mortierellaceae phylogeny through synthesis of multi-gene phylogenetics and phylogenomics.</title>
        <authorList>
            <person name="Vandepol N."/>
            <person name="Liber J."/>
            <person name="Desiro A."/>
            <person name="Na H."/>
            <person name="Kennedy M."/>
            <person name="Barry K."/>
            <person name="Grigoriev I.V."/>
            <person name="Miller A.N."/>
            <person name="O'Donnell K."/>
            <person name="Stajich J.E."/>
            <person name="Bonito G."/>
        </authorList>
    </citation>
    <scope>NUCLEOTIDE SEQUENCE</scope>
    <source>
        <strain evidence="2">BC1065</strain>
    </source>
</reference>